<dbReference type="Pfam" id="PF06240">
    <property type="entry name" value="COXG"/>
    <property type="match status" value="1"/>
</dbReference>
<protein>
    <submittedName>
        <fullName evidence="8">SRPBCC family protein</fullName>
    </submittedName>
</protein>
<keyword evidence="3" id="KW-0560">Oxidoreductase</keyword>
<dbReference type="SUPFAM" id="SSF55961">
    <property type="entry name" value="Bet v1-like"/>
    <property type="match status" value="1"/>
</dbReference>
<dbReference type="InterPro" id="IPR002888">
    <property type="entry name" value="2Fe-2S-bd"/>
</dbReference>
<dbReference type="Proteomes" id="UP000613011">
    <property type="component" value="Unassembled WGS sequence"/>
</dbReference>
<dbReference type="GO" id="GO:0051537">
    <property type="term" value="F:2 iron, 2 sulfur cluster binding"/>
    <property type="evidence" value="ECO:0007669"/>
    <property type="project" value="UniProtKB-KW"/>
</dbReference>
<dbReference type="SUPFAM" id="SSF54292">
    <property type="entry name" value="2Fe-2S ferredoxin-like"/>
    <property type="match status" value="1"/>
</dbReference>
<dbReference type="Pfam" id="PF01799">
    <property type="entry name" value="Fer2_2"/>
    <property type="match status" value="1"/>
</dbReference>
<dbReference type="EMBL" id="JAEQNA010000019">
    <property type="protein sequence ID" value="MBL0423457.1"/>
    <property type="molecule type" value="Genomic_DNA"/>
</dbReference>
<dbReference type="Gene3D" id="1.10.150.120">
    <property type="entry name" value="[2Fe-2S]-binding domain"/>
    <property type="match status" value="1"/>
</dbReference>
<dbReference type="InterPro" id="IPR023393">
    <property type="entry name" value="START-like_dom_sf"/>
</dbReference>
<dbReference type="SUPFAM" id="SSF47741">
    <property type="entry name" value="CO dehydrogenase ISP C-domain like"/>
    <property type="match status" value="1"/>
</dbReference>
<keyword evidence="9" id="KW-1185">Reference proteome</keyword>
<accession>A0A937D7L8</accession>
<proteinExistence type="predicted"/>
<dbReference type="CDD" id="cd00207">
    <property type="entry name" value="fer2"/>
    <property type="match status" value="1"/>
</dbReference>
<organism evidence="8 9">
    <name type="scientific">Ramlibacter aurantiacus</name>
    <dbReference type="NCBI Taxonomy" id="2801330"/>
    <lineage>
        <taxon>Bacteria</taxon>
        <taxon>Pseudomonadati</taxon>
        <taxon>Pseudomonadota</taxon>
        <taxon>Betaproteobacteria</taxon>
        <taxon>Burkholderiales</taxon>
        <taxon>Comamonadaceae</taxon>
        <taxon>Ramlibacter</taxon>
    </lineage>
</organism>
<reference evidence="8" key="1">
    <citation type="submission" date="2021-01" db="EMBL/GenBank/DDBJ databases">
        <title>Ramlibacter sp. strain AW1 16S ribosomal RNA gene Genome sequencing and assembly.</title>
        <authorList>
            <person name="Kang M."/>
        </authorList>
    </citation>
    <scope>NUCLEOTIDE SEQUENCE</scope>
    <source>
        <strain evidence="8">AW1</strain>
    </source>
</reference>
<keyword evidence="5" id="KW-0411">Iron-sulfur</keyword>
<dbReference type="Gene3D" id="3.30.530.20">
    <property type="match status" value="1"/>
</dbReference>
<dbReference type="Gene3D" id="3.10.20.30">
    <property type="match status" value="1"/>
</dbReference>
<dbReference type="FunFam" id="1.10.150.120:FF:000003">
    <property type="entry name" value="Carbon monoxide dehydrogenase, small subunit"/>
    <property type="match status" value="1"/>
</dbReference>
<evidence type="ECO:0000313" key="9">
    <source>
        <dbReference type="Proteomes" id="UP000613011"/>
    </source>
</evidence>
<evidence type="ECO:0000256" key="2">
    <source>
        <dbReference type="ARBA" id="ARBA00022723"/>
    </source>
</evidence>
<dbReference type="FunFam" id="3.10.20.30:FF:000020">
    <property type="entry name" value="Xanthine dehydrogenase iron-sulfur subunit"/>
    <property type="match status" value="1"/>
</dbReference>
<evidence type="ECO:0000313" key="8">
    <source>
        <dbReference type="EMBL" id="MBL0423457.1"/>
    </source>
</evidence>
<dbReference type="CDD" id="cd05018">
    <property type="entry name" value="CoxG"/>
    <property type="match status" value="1"/>
</dbReference>
<name>A0A937D7L8_9BURK</name>
<dbReference type="Pfam" id="PF00111">
    <property type="entry name" value="Fer2"/>
    <property type="match status" value="1"/>
</dbReference>
<keyword evidence="2" id="KW-0479">Metal-binding</keyword>
<dbReference type="PANTHER" id="PTHR44379">
    <property type="entry name" value="OXIDOREDUCTASE WITH IRON-SULFUR SUBUNIT"/>
    <property type="match status" value="1"/>
</dbReference>
<dbReference type="GO" id="GO:0046872">
    <property type="term" value="F:metal ion binding"/>
    <property type="evidence" value="ECO:0007669"/>
    <property type="project" value="UniProtKB-KW"/>
</dbReference>
<dbReference type="GO" id="GO:0016491">
    <property type="term" value="F:oxidoreductase activity"/>
    <property type="evidence" value="ECO:0007669"/>
    <property type="project" value="UniProtKB-KW"/>
</dbReference>
<evidence type="ECO:0000259" key="7">
    <source>
        <dbReference type="PROSITE" id="PS51085"/>
    </source>
</evidence>
<comment type="caution">
    <text evidence="8">The sequence shown here is derived from an EMBL/GenBank/DDBJ whole genome shotgun (WGS) entry which is preliminary data.</text>
</comment>
<feature type="domain" description="2Fe-2S ferredoxin-type" evidence="7">
    <location>
        <begin position="170"/>
        <end position="246"/>
    </location>
</feature>
<keyword evidence="4" id="KW-0408">Iron</keyword>
<dbReference type="PROSITE" id="PS51085">
    <property type="entry name" value="2FE2S_FER_2"/>
    <property type="match status" value="1"/>
</dbReference>
<gene>
    <name evidence="8" type="ORF">JI739_24200</name>
</gene>
<evidence type="ECO:0000256" key="5">
    <source>
        <dbReference type="ARBA" id="ARBA00023014"/>
    </source>
</evidence>
<dbReference type="InterPro" id="IPR001041">
    <property type="entry name" value="2Fe-2S_ferredoxin-type"/>
</dbReference>
<evidence type="ECO:0000256" key="1">
    <source>
        <dbReference type="ARBA" id="ARBA00022714"/>
    </source>
</evidence>
<dbReference type="InterPro" id="IPR036884">
    <property type="entry name" value="2Fe-2S-bd_dom_sf"/>
</dbReference>
<dbReference type="AlphaFoldDB" id="A0A937D7L8"/>
<sequence length="331" mass="34238">MEFTGTQLIPARRAAVWSALNDPAALQQCIQGCERFEADGPGQWTAVVVAAIGPVKARFTGSVSLHDIEPLAGYRLEGQGQGGAAGFGKLQAQVRLRDEAGNTRLDYTAKAQVGGKLAQIGSRLVSGVAQKMVDQFFTAFNELLAGGGTHLAGPAVQEAEGSEGGEATLARVQLTVNGRPVERQVEARTLLVEFLRKNLGLTGTHVGCDTTQCGACTVNLDGVPVKSCTVLAAQASGGSVTTIEGLAPAGGLHPLQQAFNRCHALQCGFCTPGMIMAADGLLRSGCPVNDASIEQALEGNLCRCTGYVHIIDAVKEAARTLGVPTGQEAAS</sequence>
<evidence type="ECO:0000256" key="3">
    <source>
        <dbReference type="ARBA" id="ARBA00023002"/>
    </source>
</evidence>
<evidence type="ECO:0000256" key="4">
    <source>
        <dbReference type="ARBA" id="ARBA00023004"/>
    </source>
</evidence>
<dbReference type="InterPro" id="IPR036010">
    <property type="entry name" value="2Fe-2S_ferredoxin-like_sf"/>
</dbReference>
<comment type="cofactor">
    <cofactor evidence="6">
        <name>[2Fe-2S] cluster</name>
        <dbReference type="ChEBI" id="CHEBI:190135"/>
    </cofactor>
</comment>
<dbReference type="InterPro" id="IPR012675">
    <property type="entry name" value="Beta-grasp_dom_sf"/>
</dbReference>
<keyword evidence="1" id="KW-0001">2Fe-2S</keyword>
<dbReference type="InterPro" id="IPR051452">
    <property type="entry name" value="Diverse_Oxidoreductases"/>
</dbReference>
<dbReference type="InterPro" id="IPR010419">
    <property type="entry name" value="CO_DH_gsu"/>
</dbReference>
<evidence type="ECO:0000256" key="6">
    <source>
        <dbReference type="ARBA" id="ARBA00034078"/>
    </source>
</evidence>
<dbReference type="PANTHER" id="PTHR44379:SF5">
    <property type="entry name" value="OXIDOREDUCTASE WITH IRON-SULFUR SUBUNIT"/>
    <property type="match status" value="1"/>
</dbReference>